<organism evidence="12 13">
    <name type="scientific">Microlunatus ginsengisoli</name>
    <dbReference type="NCBI Taxonomy" id="363863"/>
    <lineage>
        <taxon>Bacteria</taxon>
        <taxon>Bacillati</taxon>
        <taxon>Actinomycetota</taxon>
        <taxon>Actinomycetes</taxon>
        <taxon>Propionibacteriales</taxon>
        <taxon>Propionibacteriaceae</taxon>
        <taxon>Microlunatus</taxon>
    </lineage>
</organism>
<dbReference type="Proteomes" id="UP001501490">
    <property type="component" value="Unassembled WGS sequence"/>
</dbReference>
<proteinExistence type="predicted"/>
<feature type="domain" description="Glycosyl transferase family 51" evidence="11">
    <location>
        <begin position="74"/>
        <end position="262"/>
    </location>
</feature>
<keyword evidence="13" id="KW-1185">Reference proteome</keyword>
<evidence type="ECO:0000256" key="9">
    <source>
        <dbReference type="SAM" id="MobiDB-lite"/>
    </source>
</evidence>
<reference evidence="13" key="1">
    <citation type="journal article" date="2019" name="Int. J. Syst. Evol. Microbiol.">
        <title>The Global Catalogue of Microorganisms (GCM) 10K type strain sequencing project: providing services to taxonomists for standard genome sequencing and annotation.</title>
        <authorList>
            <consortium name="The Broad Institute Genomics Platform"/>
            <consortium name="The Broad Institute Genome Sequencing Center for Infectious Disease"/>
            <person name="Wu L."/>
            <person name="Ma J."/>
        </authorList>
    </citation>
    <scope>NUCLEOTIDE SEQUENCE [LARGE SCALE GENOMIC DNA]</scope>
    <source>
        <strain evidence="13">JCM 16929</strain>
    </source>
</reference>
<feature type="domain" description="Penicillin-binding protein transpeptidase" evidence="10">
    <location>
        <begin position="365"/>
        <end position="635"/>
    </location>
</feature>
<keyword evidence="5" id="KW-0378">Hydrolase</keyword>
<dbReference type="SUPFAM" id="SSF56601">
    <property type="entry name" value="beta-lactamase/transpeptidase-like"/>
    <property type="match status" value="1"/>
</dbReference>
<keyword evidence="6" id="KW-0511">Multifunctional enzyme</keyword>
<protein>
    <submittedName>
        <fullName evidence="12">Transglycosylase domain-containing protein</fullName>
    </submittedName>
</protein>
<dbReference type="Gene3D" id="3.30.10.20">
    <property type="match status" value="1"/>
</dbReference>
<sequence>MPFSPKRAGSIAYSMAMFAIVSVLAGVLIAGLFVPVAGLMGVGTKAAADELNNLPAELETPTPPTRSRVLMADGKTLAFFYDENRIYVSLPKIAPVMRQAQLAIEDHRFYEHGALDIKGTLRALVRNSTNDGVTQGGSSITQQYVKMVQIEACQAKGDEACTKAVQAPTMERKVRELRYAIALEKRLTKDQILERYLNIAYYGEGAYGVEAAARHYFSTSAAKLTLARAAMLAGLVQNPDANNPVRNLGAALDRRDTVLNRMAELNMINSDQMARAKKETFDEKKVKPTRNGCVGTRYPFLCDYVYRTLLNTPSLGGTVEERENMIKRGGLTIQTAIDPKTQDLAQKRVSSVVGAKDPLISTMNMIQPGTGLIVAMAQSRPVMGSDVKKGQTYWNLAVDPAMGGIQGYQAGSTFKAFTAAAALEKGIPLSKRYNAAASMNFSGRSFESCSGRTHVYGNWRVGNSTGHNGNMDMYSGAAWSVNTYFVQLALDTGMCNVTKMAEKLGVKSGSRDRDIVDFYNDKPAFTLGSVEVSPLSMAEAYATFAARGIHCNPVIVSKITTRTGKDLAPLDADCKRVISKDVADGVNRLLTRVMTSGTGARARIPDGRAQAGKTGTIDSNEAVWFAGYTPEIAGVAMISIDNRKKPFIRGKYPYKRSGVKGYRVPSSGIYLEGSGSGDAGMKIWKPVMSNYLADKPRTSFKTPPSKILHGKITRVPYLGGLSIAAATTKLQQEGFSVVRQFVYSNTTPKYGFVGWSPGSYSRISEFGTVTALFSKGRDPADVAAERAAKKKAAAEKKKAAEEKKKAGQDGGNGGG</sequence>
<evidence type="ECO:0000259" key="10">
    <source>
        <dbReference type="Pfam" id="PF00905"/>
    </source>
</evidence>
<evidence type="ECO:0000256" key="5">
    <source>
        <dbReference type="ARBA" id="ARBA00022801"/>
    </source>
</evidence>
<keyword evidence="2" id="KW-0645">Protease</keyword>
<evidence type="ECO:0000256" key="2">
    <source>
        <dbReference type="ARBA" id="ARBA00022670"/>
    </source>
</evidence>
<dbReference type="EMBL" id="BAABAB010000044">
    <property type="protein sequence ID" value="GAA3637151.1"/>
    <property type="molecule type" value="Genomic_DNA"/>
</dbReference>
<dbReference type="PANTHER" id="PTHR32282">
    <property type="entry name" value="BINDING PROTEIN TRANSPEPTIDASE, PUTATIVE-RELATED"/>
    <property type="match status" value="1"/>
</dbReference>
<evidence type="ECO:0000256" key="3">
    <source>
        <dbReference type="ARBA" id="ARBA00022676"/>
    </source>
</evidence>
<dbReference type="RefSeq" id="WP_344808738.1">
    <property type="nucleotide sequence ID" value="NZ_BAABAB010000044.1"/>
</dbReference>
<dbReference type="InterPro" id="IPR050396">
    <property type="entry name" value="Glycosyltr_51/Transpeptidase"/>
</dbReference>
<evidence type="ECO:0000313" key="12">
    <source>
        <dbReference type="EMBL" id="GAA3637151.1"/>
    </source>
</evidence>
<evidence type="ECO:0000313" key="13">
    <source>
        <dbReference type="Proteomes" id="UP001501490"/>
    </source>
</evidence>
<feature type="region of interest" description="Disordered" evidence="9">
    <location>
        <begin position="793"/>
        <end position="815"/>
    </location>
</feature>
<dbReference type="Gene3D" id="1.10.3810.10">
    <property type="entry name" value="Biosynthetic peptidoglycan transglycosylase-like"/>
    <property type="match status" value="1"/>
</dbReference>
<dbReference type="InterPro" id="IPR001264">
    <property type="entry name" value="Glyco_trans_51"/>
</dbReference>
<accession>A0ABP7ANS2</accession>
<dbReference type="PANTHER" id="PTHR32282:SF33">
    <property type="entry name" value="PEPTIDOGLYCAN GLYCOSYLTRANSFERASE"/>
    <property type="match status" value="1"/>
</dbReference>
<evidence type="ECO:0000256" key="1">
    <source>
        <dbReference type="ARBA" id="ARBA00022645"/>
    </source>
</evidence>
<feature type="compositionally biased region" description="Basic and acidic residues" evidence="9">
    <location>
        <begin position="793"/>
        <end position="807"/>
    </location>
</feature>
<keyword evidence="4" id="KW-0808">Transferase</keyword>
<dbReference type="Pfam" id="PF00905">
    <property type="entry name" value="Transpeptidase"/>
    <property type="match status" value="1"/>
</dbReference>
<dbReference type="InterPro" id="IPR036950">
    <property type="entry name" value="PBP_transglycosylase"/>
</dbReference>
<comment type="catalytic activity">
    <reaction evidence="8">
        <text>[GlcNAc-(1-&gt;4)-Mur2Ac(oyl-L-Ala-gamma-D-Glu-L-Lys-D-Ala-D-Ala)](n)-di-trans,octa-cis-undecaprenyl diphosphate + beta-D-GlcNAc-(1-&gt;4)-Mur2Ac(oyl-L-Ala-gamma-D-Glu-L-Lys-D-Ala-D-Ala)-di-trans,octa-cis-undecaprenyl diphosphate = [GlcNAc-(1-&gt;4)-Mur2Ac(oyl-L-Ala-gamma-D-Glu-L-Lys-D-Ala-D-Ala)](n+1)-di-trans,octa-cis-undecaprenyl diphosphate + di-trans,octa-cis-undecaprenyl diphosphate + H(+)</text>
        <dbReference type="Rhea" id="RHEA:23708"/>
        <dbReference type="Rhea" id="RHEA-COMP:9602"/>
        <dbReference type="Rhea" id="RHEA-COMP:9603"/>
        <dbReference type="ChEBI" id="CHEBI:15378"/>
        <dbReference type="ChEBI" id="CHEBI:58405"/>
        <dbReference type="ChEBI" id="CHEBI:60033"/>
        <dbReference type="ChEBI" id="CHEBI:78435"/>
        <dbReference type="EC" id="2.4.99.28"/>
    </reaction>
</comment>
<evidence type="ECO:0000256" key="4">
    <source>
        <dbReference type="ARBA" id="ARBA00022679"/>
    </source>
</evidence>
<name>A0ABP7ANS2_9ACTN</name>
<evidence type="ECO:0000256" key="8">
    <source>
        <dbReference type="ARBA" id="ARBA00049902"/>
    </source>
</evidence>
<evidence type="ECO:0000259" key="11">
    <source>
        <dbReference type="Pfam" id="PF00912"/>
    </source>
</evidence>
<evidence type="ECO:0000256" key="6">
    <source>
        <dbReference type="ARBA" id="ARBA00023268"/>
    </source>
</evidence>
<keyword evidence="1" id="KW-0121">Carboxypeptidase</keyword>
<dbReference type="InterPro" id="IPR023346">
    <property type="entry name" value="Lysozyme-like_dom_sf"/>
</dbReference>
<gene>
    <name evidence="12" type="ORF">GCM10022236_44570</name>
</gene>
<dbReference type="Gene3D" id="3.40.710.10">
    <property type="entry name" value="DD-peptidase/beta-lactamase superfamily"/>
    <property type="match status" value="1"/>
</dbReference>
<dbReference type="Pfam" id="PF00912">
    <property type="entry name" value="Transgly"/>
    <property type="match status" value="1"/>
</dbReference>
<dbReference type="SUPFAM" id="SSF53955">
    <property type="entry name" value="Lysozyme-like"/>
    <property type="match status" value="1"/>
</dbReference>
<comment type="caution">
    <text evidence="12">The sequence shown here is derived from an EMBL/GenBank/DDBJ whole genome shotgun (WGS) entry which is preliminary data.</text>
</comment>
<evidence type="ECO:0000256" key="7">
    <source>
        <dbReference type="ARBA" id="ARBA00034000"/>
    </source>
</evidence>
<dbReference type="InterPro" id="IPR012338">
    <property type="entry name" value="Beta-lactam/transpept-like"/>
</dbReference>
<keyword evidence="3" id="KW-0328">Glycosyltransferase</keyword>
<comment type="catalytic activity">
    <reaction evidence="7">
        <text>Preferential cleavage: (Ac)2-L-Lys-D-Ala-|-D-Ala. Also transpeptidation of peptidyl-alanyl moieties that are N-acyl substituents of D-alanine.</text>
        <dbReference type="EC" id="3.4.16.4"/>
    </reaction>
</comment>
<dbReference type="InterPro" id="IPR001460">
    <property type="entry name" value="PCN-bd_Tpept"/>
</dbReference>